<dbReference type="Pfam" id="PF00381">
    <property type="entry name" value="PTS-HPr"/>
    <property type="match status" value="1"/>
</dbReference>
<protein>
    <submittedName>
        <fullName evidence="2">HPr family phosphocarrier protein</fullName>
    </submittedName>
</protein>
<evidence type="ECO:0000313" key="3">
    <source>
        <dbReference type="Proteomes" id="UP001060164"/>
    </source>
</evidence>
<dbReference type="InterPro" id="IPR000032">
    <property type="entry name" value="HPr-like"/>
</dbReference>
<gene>
    <name evidence="2" type="ORF">NQ502_02000</name>
</gene>
<feature type="domain" description="HPr" evidence="1">
    <location>
        <begin position="16"/>
        <end position="73"/>
    </location>
</feature>
<sequence>MPRYSIGFHNTKEMLDFVNLANRFEGEIDLKSGVQVVDGKSLMGVLAIAERDRMEMTIYGEDSQALLGEMKNIADVKEIRF</sequence>
<proteinExistence type="predicted"/>
<dbReference type="EMBL" id="CP102290">
    <property type="protein sequence ID" value="UWP59858.1"/>
    <property type="molecule type" value="Genomic_DNA"/>
</dbReference>
<dbReference type="SUPFAM" id="SSF55594">
    <property type="entry name" value="HPr-like"/>
    <property type="match status" value="1"/>
</dbReference>
<evidence type="ECO:0000313" key="2">
    <source>
        <dbReference type="EMBL" id="UWP59858.1"/>
    </source>
</evidence>
<dbReference type="Gene3D" id="3.30.1340.10">
    <property type="entry name" value="HPr-like"/>
    <property type="match status" value="1"/>
</dbReference>
<dbReference type="InterPro" id="IPR035895">
    <property type="entry name" value="HPr-like_sf"/>
</dbReference>
<reference evidence="2" key="1">
    <citation type="journal article" date="2022" name="Cell">
        <title>Design, construction, and in vivo augmentation of a complex gut microbiome.</title>
        <authorList>
            <person name="Cheng A.G."/>
            <person name="Ho P.Y."/>
            <person name="Aranda-Diaz A."/>
            <person name="Jain S."/>
            <person name="Yu F.B."/>
            <person name="Meng X."/>
            <person name="Wang M."/>
            <person name="Iakiviak M."/>
            <person name="Nagashima K."/>
            <person name="Zhao A."/>
            <person name="Murugkar P."/>
            <person name="Patil A."/>
            <person name="Atabakhsh K."/>
            <person name="Weakley A."/>
            <person name="Yan J."/>
            <person name="Brumbaugh A.R."/>
            <person name="Higginbottom S."/>
            <person name="Dimas A."/>
            <person name="Shiver A.L."/>
            <person name="Deutschbauer A."/>
            <person name="Neff N."/>
            <person name="Sonnenburg J.L."/>
            <person name="Huang K.C."/>
            <person name="Fischbach M.A."/>
        </authorList>
    </citation>
    <scope>NUCLEOTIDE SEQUENCE</scope>
    <source>
        <strain evidence="2">DSM 19829</strain>
    </source>
</reference>
<keyword evidence="3" id="KW-1185">Reference proteome</keyword>
<name>A0ABY5VII8_9FIRM</name>
<evidence type="ECO:0000259" key="1">
    <source>
        <dbReference type="Pfam" id="PF00381"/>
    </source>
</evidence>
<accession>A0ABY5VII8</accession>
<organism evidence="2 3">
    <name type="scientific">Ruminococcus gauvreauii</name>
    <dbReference type="NCBI Taxonomy" id="438033"/>
    <lineage>
        <taxon>Bacteria</taxon>
        <taxon>Bacillati</taxon>
        <taxon>Bacillota</taxon>
        <taxon>Clostridia</taxon>
        <taxon>Eubacteriales</taxon>
        <taxon>Oscillospiraceae</taxon>
        <taxon>Ruminococcus</taxon>
    </lineage>
</organism>
<dbReference type="Proteomes" id="UP001060164">
    <property type="component" value="Chromosome"/>
</dbReference>
<dbReference type="RefSeq" id="WP_044983125.1">
    <property type="nucleotide sequence ID" value="NZ_CABLBR010000007.1"/>
</dbReference>